<feature type="binding site" evidence="16">
    <location>
        <position position="180"/>
    </location>
    <ligand>
        <name>substrate</name>
    </ligand>
</feature>
<comment type="catalytic activity">
    <reaction evidence="1 16">
        <text>(R)-pantothenate + ATP = (R)-4'-phosphopantothenate + ADP + H(+)</text>
        <dbReference type="Rhea" id="RHEA:16373"/>
        <dbReference type="ChEBI" id="CHEBI:10986"/>
        <dbReference type="ChEBI" id="CHEBI:15378"/>
        <dbReference type="ChEBI" id="CHEBI:29032"/>
        <dbReference type="ChEBI" id="CHEBI:30616"/>
        <dbReference type="ChEBI" id="CHEBI:456216"/>
        <dbReference type="EC" id="2.7.1.33"/>
    </reaction>
</comment>
<dbReference type="Pfam" id="PF03309">
    <property type="entry name" value="Pan_kinase"/>
    <property type="match status" value="1"/>
</dbReference>
<dbReference type="PANTHER" id="PTHR34265">
    <property type="entry name" value="TYPE III PANTOTHENATE KINASE"/>
    <property type="match status" value="1"/>
</dbReference>
<evidence type="ECO:0000256" key="4">
    <source>
        <dbReference type="ARBA" id="ARBA00005225"/>
    </source>
</evidence>
<comment type="subcellular location">
    <subcellularLocation>
        <location evidence="3 16">Cytoplasm</location>
    </subcellularLocation>
</comment>
<evidence type="ECO:0000256" key="7">
    <source>
        <dbReference type="ARBA" id="ARBA00022490"/>
    </source>
</evidence>
<keyword evidence="13 16" id="KW-0173">Coenzyme A biosynthesis</keyword>
<dbReference type="CDD" id="cd24015">
    <property type="entry name" value="ASKHA_NBD_PanK-III"/>
    <property type="match status" value="1"/>
</dbReference>
<evidence type="ECO:0000256" key="12">
    <source>
        <dbReference type="ARBA" id="ARBA00022958"/>
    </source>
</evidence>
<keyword evidence="18" id="KW-1185">Reference proteome</keyword>
<dbReference type="InterPro" id="IPR043129">
    <property type="entry name" value="ATPase_NBD"/>
</dbReference>
<evidence type="ECO:0000256" key="11">
    <source>
        <dbReference type="ARBA" id="ARBA00022840"/>
    </source>
</evidence>
<accession>A0A222EN20</accession>
<feature type="binding site" evidence="16">
    <location>
        <position position="91"/>
    </location>
    <ligand>
        <name>substrate</name>
    </ligand>
</feature>
<dbReference type="InterPro" id="IPR004619">
    <property type="entry name" value="Type_III_PanK"/>
</dbReference>
<dbReference type="GO" id="GO:0005524">
    <property type="term" value="F:ATP binding"/>
    <property type="evidence" value="ECO:0007669"/>
    <property type="project" value="UniProtKB-UniRule"/>
</dbReference>
<comment type="function">
    <text evidence="16">Catalyzes the phosphorylation of pantothenate (Pan), the first step in CoA biosynthesis.</text>
</comment>
<evidence type="ECO:0000256" key="16">
    <source>
        <dbReference type="HAMAP-Rule" id="MF_01274"/>
    </source>
</evidence>
<dbReference type="GO" id="GO:0005737">
    <property type="term" value="C:cytoplasm"/>
    <property type="evidence" value="ECO:0007669"/>
    <property type="project" value="UniProtKB-SubCell"/>
</dbReference>
<dbReference type="SUPFAM" id="SSF53067">
    <property type="entry name" value="Actin-like ATPase domain"/>
    <property type="match status" value="2"/>
</dbReference>
<dbReference type="RefSeq" id="WP_157705306.1">
    <property type="nucleotide sequence ID" value="NZ_CP022535.1"/>
</dbReference>
<evidence type="ECO:0000256" key="6">
    <source>
        <dbReference type="ARBA" id="ARBA00012102"/>
    </source>
</evidence>
<dbReference type="UniPathway" id="UPA00241">
    <property type="reaction ID" value="UER00352"/>
</dbReference>
<evidence type="ECO:0000256" key="1">
    <source>
        <dbReference type="ARBA" id="ARBA00001206"/>
    </source>
</evidence>
<evidence type="ECO:0000256" key="5">
    <source>
        <dbReference type="ARBA" id="ARBA00011738"/>
    </source>
</evidence>
<organism evidence="17 18">
    <name type="scientific">Spiroplasma corruscae</name>
    <dbReference type="NCBI Taxonomy" id="216934"/>
    <lineage>
        <taxon>Bacteria</taxon>
        <taxon>Bacillati</taxon>
        <taxon>Mycoplasmatota</taxon>
        <taxon>Mollicutes</taxon>
        <taxon>Entomoplasmatales</taxon>
        <taxon>Spiroplasmataceae</taxon>
        <taxon>Spiroplasma</taxon>
    </lineage>
</organism>
<dbReference type="PANTHER" id="PTHR34265:SF1">
    <property type="entry name" value="TYPE III PANTOTHENATE KINASE"/>
    <property type="match status" value="1"/>
</dbReference>
<keyword evidence="11 16" id="KW-0067">ATP-binding</keyword>
<dbReference type="HAMAP" id="MF_01274">
    <property type="entry name" value="Pantothen_kinase_3"/>
    <property type="match status" value="1"/>
</dbReference>
<feature type="binding site" evidence="16">
    <location>
        <position position="129"/>
    </location>
    <ligand>
        <name>ATP</name>
        <dbReference type="ChEBI" id="CHEBI:30616"/>
    </ligand>
</feature>
<dbReference type="Gene3D" id="3.30.420.40">
    <property type="match status" value="2"/>
</dbReference>
<evidence type="ECO:0000256" key="3">
    <source>
        <dbReference type="ARBA" id="ARBA00004496"/>
    </source>
</evidence>
<evidence type="ECO:0000256" key="14">
    <source>
        <dbReference type="ARBA" id="ARBA00038036"/>
    </source>
</evidence>
<feature type="binding site" evidence="16">
    <location>
        <begin position="7"/>
        <end position="14"/>
    </location>
    <ligand>
        <name>ATP</name>
        <dbReference type="ChEBI" id="CHEBI:30616"/>
    </ligand>
</feature>
<comment type="similarity">
    <text evidence="14 16">Belongs to the type III pantothenate kinase family.</text>
</comment>
<keyword evidence="12 16" id="KW-0630">Potassium</keyword>
<feature type="active site" description="Proton acceptor" evidence="16">
    <location>
        <position position="105"/>
    </location>
</feature>
<evidence type="ECO:0000256" key="9">
    <source>
        <dbReference type="ARBA" id="ARBA00022741"/>
    </source>
</evidence>
<comment type="cofactor">
    <cofactor evidence="2">
        <name>K(+)</name>
        <dbReference type="ChEBI" id="CHEBI:29103"/>
    </cofactor>
</comment>
<dbReference type="OrthoDB" id="9804707at2"/>
<feature type="binding site" evidence="16">
    <location>
        <begin position="103"/>
        <end position="106"/>
    </location>
    <ligand>
        <name>substrate</name>
    </ligand>
</feature>
<name>A0A222EN20_9MOLU</name>
<evidence type="ECO:0000313" key="17">
    <source>
        <dbReference type="EMBL" id="ASP27907.1"/>
    </source>
</evidence>
<protein>
    <recommendedName>
        <fullName evidence="15 16">Type III pantothenate kinase</fullName>
        <ecNumber evidence="6 16">2.7.1.33</ecNumber>
    </recommendedName>
    <alternativeName>
        <fullName evidence="16">PanK-III</fullName>
    </alternativeName>
    <alternativeName>
        <fullName evidence="16">Pantothenic acid kinase</fullName>
    </alternativeName>
</protein>
<evidence type="ECO:0000256" key="15">
    <source>
        <dbReference type="ARBA" id="ARBA00040883"/>
    </source>
</evidence>
<evidence type="ECO:0000313" key="18">
    <source>
        <dbReference type="Proteomes" id="UP000203229"/>
    </source>
</evidence>
<dbReference type="NCBIfam" id="TIGR00671">
    <property type="entry name" value="baf"/>
    <property type="match status" value="1"/>
</dbReference>
<gene>
    <name evidence="16 17" type="primary">coaX</name>
    <name evidence="17" type="ORF">SCORR_v1c01320</name>
</gene>
<keyword evidence="9 16" id="KW-0547">Nucleotide-binding</keyword>
<dbReference type="KEGG" id="scou:SCORR_v1c01320"/>
<comment type="subunit">
    <text evidence="5 16">Homodimer.</text>
</comment>
<keyword evidence="8 16" id="KW-0808">Transferase</keyword>
<comment type="pathway">
    <text evidence="4 16">Cofactor biosynthesis; coenzyme A biosynthesis; CoA from (R)-pantothenate: step 1/5.</text>
</comment>
<dbReference type="EC" id="2.7.1.33" evidence="6 16"/>
<sequence>MKVLFIDVGNTTVDFRTYNNEIFKKLIRPLTNDEYYKNLHNLDEYFIKESVDFNKIIFSSVVPEWTGIIIDLCKLRNIDYIDIKYSAPHNYKNFKVDKFEVLGSDFIANYYATTKKYNFQDCIVISMGTATTISLIQNNIFLGTVIAPGLKTSLDGLISKAALLKNFEYEKSNLLIGTNTIDAISIGVYNMHYIMIKNYIKTLMKNYDINNVIITGGYSQNFEKDIVEDNFIYDEELIFKGLLNFI</sequence>
<evidence type="ECO:0000256" key="10">
    <source>
        <dbReference type="ARBA" id="ARBA00022777"/>
    </source>
</evidence>
<dbReference type="EMBL" id="CP022535">
    <property type="protein sequence ID" value="ASP27907.1"/>
    <property type="molecule type" value="Genomic_DNA"/>
</dbReference>
<dbReference type="Proteomes" id="UP000203229">
    <property type="component" value="Chromosome"/>
</dbReference>
<dbReference type="GO" id="GO:0015937">
    <property type="term" value="P:coenzyme A biosynthetic process"/>
    <property type="evidence" value="ECO:0007669"/>
    <property type="project" value="UniProtKB-UniRule"/>
</dbReference>
<evidence type="ECO:0000256" key="8">
    <source>
        <dbReference type="ARBA" id="ARBA00022679"/>
    </source>
</evidence>
<dbReference type="GO" id="GO:0004594">
    <property type="term" value="F:pantothenate kinase activity"/>
    <property type="evidence" value="ECO:0007669"/>
    <property type="project" value="UniProtKB-UniRule"/>
</dbReference>
<reference evidence="17 18" key="1">
    <citation type="submission" date="2017-07" db="EMBL/GenBank/DDBJ databases">
        <title>Complete genome sequence of Spiroplasma corruscae EC-1 (DSM 19793).</title>
        <authorList>
            <person name="Tsai Y.-M."/>
            <person name="Lo W.-S."/>
            <person name="Kuo C.-H."/>
        </authorList>
    </citation>
    <scope>NUCLEOTIDE SEQUENCE [LARGE SCALE GENOMIC DNA]</scope>
    <source>
        <strain evidence="17 18">EC-1</strain>
    </source>
</reference>
<proteinExistence type="inferred from homology"/>
<keyword evidence="10 16" id="KW-0418">Kinase</keyword>
<comment type="cofactor">
    <cofactor evidence="16">
        <name>NH4(+)</name>
        <dbReference type="ChEBI" id="CHEBI:28938"/>
    </cofactor>
    <cofactor evidence="16">
        <name>K(+)</name>
        <dbReference type="ChEBI" id="CHEBI:29103"/>
    </cofactor>
    <text evidence="16">A monovalent cation. Ammonium or potassium.</text>
</comment>
<dbReference type="AlphaFoldDB" id="A0A222EN20"/>
<comment type="caution">
    <text evidence="16">Lacks conserved residue(s) required for the propagation of feature annotation.</text>
</comment>
<evidence type="ECO:0000256" key="13">
    <source>
        <dbReference type="ARBA" id="ARBA00022993"/>
    </source>
</evidence>
<evidence type="ECO:0000256" key="2">
    <source>
        <dbReference type="ARBA" id="ARBA00001958"/>
    </source>
</evidence>
<keyword evidence="7 16" id="KW-0963">Cytoplasm</keyword>